<organism evidence="1">
    <name type="scientific">Anguilla anguilla</name>
    <name type="common">European freshwater eel</name>
    <name type="synonym">Muraena anguilla</name>
    <dbReference type="NCBI Taxonomy" id="7936"/>
    <lineage>
        <taxon>Eukaryota</taxon>
        <taxon>Metazoa</taxon>
        <taxon>Chordata</taxon>
        <taxon>Craniata</taxon>
        <taxon>Vertebrata</taxon>
        <taxon>Euteleostomi</taxon>
        <taxon>Actinopterygii</taxon>
        <taxon>Neopterygii</taxon>
        <taxon>Teleostei</taxon>
        <taxon>Anguilliformes</taxon>
        <taxon>Anguillidae</taxon>
        <taxon>Anguilla</taxon>
    </lineage>
</organism>
<protein>
    <submittedName>
        <fullName evidence="1">Uncharacterized protein</fullName>
    </submittedName>
</protein>
<reference evidence="1" key="2">
    <citation type="journal article" date="2015" name="Fish Shellfish Immunol.">
        <title>Early steps in the European eel (Anguilla anguilla)-Vibrio vulnificus interaction in the gills: Role of the RtxA13 toxin.</title>
        <authorList>
            <person name="Callol A."/>
            <person name="Pajuelo D."/>
            <person name="Ebbesson L."/>
            <person name="Teles M."/>
            <person name="MacKenzie S."/>
            <person name="Amaro C."/>
        </authorList>
    </citation>
    <scope>NUCLEOTIDE SEQUENCE</scope>
</reference>
<sequence length="41" mass="4988">MVIKINKYKIIQHFKKIYFKISTVLYTRTIHFPQLGQDGEF</sequence>
<evidence type="ECO:0000313" key="1">
    <source>
        <dbReference type="EMBL" id="JAH55828.1"/>
    </source>
</evidence>
<proteinExistence type="predicted"/>
<accession>A0A0E9TSY1</accession>
<dbReference type="AlphaFoldDB" id="A0A0E9TSY1"/>
<reference evidence="1" key="1">
    <citation type="submission" date="2014-11" db="EMBL/GenBank/DDBJ databases">
        <authorList>
            <person name="Amaro Gonzalez C."/>
        </authorList>
    </citation>
    <scope>NUCLEOTIDE SEQUENCE</scope>
</reference>
<name>A0A0E9TSY1_ANGAN</name>
<dbReference type="EMBL" id="GBXM01052749">
    <property type="protein sequence ID" value="JAH55828.1"/>
    <property type="molecule type" value="Transcribed_RNA"/>
</dbReference>